<reference evidence="6" key="1">
    <citation type="submission" date="2022-02" db="EMBL/GenBank/DDBJ databases">
        <authorList>
            <person name="Lee M."/>
            <person name="Kim S.-J."/>
            <person name="Jung M.-Y."/>
        </authorList>
    </citation>
    <scope>NUCLEOTIDE SEQUENCE</scope>
    <source>
        <strain evidence="6">JHP9</strain>
    </source>
</reference>
<keyword evidence="7" id="KW-1185">Reference proteome</keyword>
<dbReference type="Gene3D" id="3.40.50.2000">
    <property type="entry name" value="Glycogen Phosphorylase B"/>
    <property type="match status" value="2"/>
</dbReference>
<dbReference type="PANTHER" id="PTHR45947:SF3">
    <property type="entry name" value="SULFOQUINOVOSYL TRANSFERASE SQD2"/>
    <property type="match status" value="1"/>
</dbReference>
<dbReference type="SUPFAM" id="SSF53756">
    <property type="entry name" value="UDP-Glycosyltransferase/glycogen phosphorylase"/>
    <property type="match status" value="1"/>
</dbReference>
<keyword evidence="3 6" id="KW-0808">Transferase</keyword>
<sequence length="421" mass="44997">MPTLALATRLFAPEPTPAAFRQEALAIALEQAGAEVLVLTTSAPGAEGHRDRVRHVSRFPVKRDRQGHVRGYVSYMSFDLPVVLRLLAARDLQAIISEPPPTTGLAVMAASWIRGVPYVYYAADVWADATETVPGVPLLVRRTVRAMENLVWRRASLILAISPGVAGRVRELIGMDAPIAMIGNGIDTEAFTIEGPRAAEPGPFFVYTGTISEWHGAAIFLDAFALLREEHPQARLLFFSEGAEKDAFARTVAERGIQGVEFRRKLPAVEVAAYVRAATAALSSVVPGRGYDFALPTKIYAATACGTPVIHTGQGAATQLVREGGLGWAPDYDARAIARAMAEAIEGAGTPDPRALRSWTEDHSSLQSSAREGAEAILDLLQARSAPAAPRRRARARAWAGAALALGALACAIGAARLRRD</sequence>
<dbReference type="RefSeq" id="WP_249738313.1">
    <property type="nucleotide sequence ID" value="NZ_JAKNCJ010000010.1"/>
</dbReference>
<dbReference type="PANTHER" id="PTHR45947">
    <property type="entry name" value="SULFOQUINOVOSYL TRANSFERASE SQD2"/>
    <property type="match status" value="1"/>
</dbReference>
<evidence type="ECO:0000313" key="6">
    <source>
        <dbReference type="EMBL" id="MCL6424231.1"/>
    </source>
</evidence>
<evidence type="ECO:0000256" key="1">
    <source>
        <dbReference type="ARBA" id="ARBA00021292"/>
    </source>
</evidence>
<evidence type="ECO:0000256" key="2">
    <source>
        <dbReference type="ARBA" id="ARBA00022676"/>
    </source>
</evidence>
<dbReference type="InterPro" id="IPR028098">
    <property type="entry name" value="Glyco_trans_4-like_N"/>
</dbReference>
<dbReference type="Pfam" id="PF13439">
    <property type="entry name" value="Glyco_transf_4"/>
    <property type="match status" value="1"/>
</dbReference>
<dbReference type="EMBL" id="JAKNCJ010000010">
    <property type="protein sequence ID" value="MCL6424231.1"/>
    <property type="molecule type" value="Genomic_DNA"/>
</dbReference>
<feature type="transmembrane region" description="Helical" evidence="4">
    <location>
        <begin position="398"/>
        <end position="418"/>
    </location>
</feature>
<comment type="caution">
    <text evidence="6">The sequence shown here is derived from an EMBL/GenBank/DDBJ whole genome shotgun (WGS) entry which is preliminary data.</text>
</comment>
<evidence type="ECO:0000259" key="5">
    <source>
        <dbReference type="Pfam" id="PF13439"/>
    </source>
</evidence>
<evidence type="ECO:0000313" key="7">
    <source>
        <dbReference type="Proteomes" id="UP001203761"/>
    </source>
</evidence>
<evidence type="ECO:0000256" key="4">
    <source>
        <dbReference type="SAM" id="Phobius"/>
    </source>
</evidence>
<feature type="domain" description="Glycosyltransferase subfamily 4-like N-terminal" evidence="5">
    <location>
        <begin position="24"/>
        <end position="189"/>
    </location>
</feature>
<dbReference type="Pfam" id="PF13692">
    <property type="entry name" value="Glyco_trans_1_4"/>
    <property type="match status" value="1"/>
</dbReference>
<name>A0ABT0R2S1_9MICO</name>
<organism evidence="6 7">
    <name type="scientific">Brachybacterium equifaecis</name>
    <dbReference type="NCBI Taxonomy" id="2910770"/>
    <lineage>
        <taxon>Bacteria</taxon>
        <taxon>Bacillati</taxon>
        <taxon>Actinomycetota</taxon>
        <taxon>Actinomycetes</taxon>
        <taxon>Micrococcales</taxon>
        <taxon>Dermabacteraceae</taxon>
        <taxon>Brachybacterium</taxon>
    </lineage>
</organism>
<keyword evidence="4" id="KW-1133">Transmembrane helix</keyword>
<evidence type="ECO:0000256" key="3">
    <source>
        <dbReference type="ARBA" id="ARBA00022679"/>
    </source>
</evidence>
<keyword evidence="2 6" id="KW-0328">Glycosyltransferase</keyword>
<keyword evidence="4" id="KW-0472">Membrane</keyword>
<dbReference type="Proteomes" id="UP001203761">
    <property type="component" value="Unassembled WGS sequence"/>
</dbReference>
<gene>
    <name evidence="6" type="ORF">Bequi_12725</name>
</gene>
<proteinExistence type="predicted"/>
<dbReference type="GO" id="GO:0016757">
    <property type="term" value="F:glycosyltransferase activity"/>
    <property type="evidence" value="ECO:0007669"/>
    <property type="project" value="UniProtKB-KW"/>
</dbReference>
<accession>A0ABT0R2S1</accession>
<protein>
    <recommendedName>
        <fullName evidence="1">D-inositol 3-phosphate glycosyltransferase</fullName>
    </recommendedName>
</protein>
<keyword evidence="4" id="KW-0812">Transmembrane</keyword>
<dbReference type="InterPro" id="IPR050194">
    <property type="entry name" value="Glycosyltransferase_grp1"/>
</dbReference>